<keyword evidence="1" id="KW-0732">Signal</keyword>
<feature type="domain" description="PepSY" evidence="2">
    <location>
        <begin position="166"/>
        <end position="223"/>
    </location>
</feature>
<reference evidence="3 4" key="1">
    <citation type="submission" date="2016-10" db="EMBL/GenBank/DDBJ databases">
        <authorList>
            <person name="de Groot N.N."/>
        </authorList>
    </citation>
    <scope>NUCLEOTIDE SEQUENCE [LARGE SCALE GENOMIC DNA]</scope>
    <source>
        <strain evidence="3 4">S3b</strain>
    </source>
</reference>
<dbReference type="Gene3D" id="3.10.450.40">
    <property type="match status" value="2"/>
</dbReference>
<accession>A0A1H2S8A8</accession>
<dbReference type="AlphaFoldDB" id="A0A1H2S8A8"/>
<dbReference type="Proteomes" id="UP000182429">
    <property type="component" value="Unassembled WGS sequence"/>
</dbReference>
<feature type="signal peptide" evidence="1">
    <location>
        <begin position="1"/>
        <end position="24"/>
    </location>
</feature>
<dbReference type="OrthoDB" id="9780101at2"/>
<evidence type="ECO:0000313" key="4">
    <source>
        <dbReference type="Proteomes" id="UP000182429"/>
    </source>
</evidence>
<evidence type="ECO:0000256" key="1">
    <source>
        <dbReference type="SAM" id="SignalP"/>
    </source>
</evidence>
<organism evidence="3 4">
    <name type="scientific">Kandleria vitulina</name>
    <dbReference type="NCBI Taxonomy" id="1630"/>
    <lineage>
        <taxon>Bacteria</taxon>
        <taxon>Bacillati</taxon>
        <taxon>Bacillota</taxon>
        <taxon>Erysipelotrichia</taxon>
        <taxon>Erysipelotrichales</taxon>
        <taxon>Coprobacillaceae</taxon>
        <taxon>Kandleria</taxon>
    </lineage>
</organism>
<dbReference type="InterPro" id="IPR025711">
    <property type="entry name" value="PepSY"/>
</dbReference>
<dbReference type="STRING" id="1630.SAMN05216514_10886"/>
<sequence length="226" mass="25747">MKTIKLFIATLMLTLTLSIMPTHALSKSNALKIARKALPSQGYLIKSEHKKGLWEFTFKNKNRKIEWEVEVSESAKMALKLEMERKQYEGGRRYKISSAKAKSNVLKKFKNITVTKVRKTRDDGLIYRVSFKHKKYTATADVNAQTGKVQGYTKNFFATKTTSAIISKDKAVSIAKKRIPNANLRKVKLEVEKGTLVYEVELIKGRIEYEVTINAKTGKIIEVDID</sequence>
<feature type="chain" id="PRO_5039011329" evidence="1">
    <location>
        <begin position="25"/>
        <end position="226"/>
    </location>
</feature>
<dbReference type="RefSeq" id="WP_074686011.1">
    <property type="nucleotide sequence ID" value="NZ_FNNF01000008.1"/>
</dbReference>
<name>A0A1H2S8A8_9FIRM</name>
<gene>
    <name evidence="3" type="ORF">SAMN04487759_10872</name>
</gene>
<dbReference type="Pfam" id="PF03413">
    <property type="entry name" value="PepSY"/>
    <property type="match status" value="2"/>
</dbReference>
<feature type="domain" description="PepSY" evidence="2">
    <location>
        <begin position="95"/>
        <end position="152"/>
    </location>
</feature>
<dbReference type="EMBL" id="FNNF01000008">
    <property type="protein sequence ID" value="SDW27758.1"/>
    <property type="molecule type" value="Genomic_DNA"/>
</dbReference>
<evidence type="ECO:0000259" key="2">
    <source>
        <dbReference type="Pfam" id="PF03413"/>
    </source>
</evidence>
<evidence type="ECO:0000313" key="3">
    <source>
        <dbReference type="EMBL" id="SDW27758.1"/>
    </source>
</evidence>
<protein>
    <submittedName>
        <fullName evidence="3">Uncharacterized membrane protein YkoI</fullName>
    </submittedName>
</protein>
<proteinExistence type="predicted"/>